<proteinExistence type="predicted"/>
<accession>A0ACB9AFA0</accession>
<gene>
    <name evidence="1" type="ORF">L2E82_37497</name>
</gene>
<name>A0ACB9AFA0_CICIN</name>
<evidence type="ECO:0000313" key="1">
    <source>
        <dbReference type="EMBL" id="KAI3708330.1"/>
    </source>
</evidence>
<keyword evidence="2" id="KW-1185">Reference proteome</keyword>
<dbReference type="Proteomes" id="UP001055811">
    <property type="component" value="Linkage Group LG07"/>
</dbReference>
<reference evidence="1 2" key="2">
    <citation type="journal article" date="2022" name="Mol. Ecol. Resour.">
        <title>The genomes of chicory, endive, great burdock and yacon provide insights into Asteraceae paleo-polyploidization history and plant inulin production.</title>
        <authorList>
            <person name="Fan W."/>
            <person name="Wang S."/>
            <person name="Wang H."/>
            <person name="Wang A."/>
            <person name="Jiang F."/>
            <person name="Liu H."/>
            <person name="Zhao H."/>
            <person name="Xu D."/>
            <person name="Zhang Y."/>
        </authorList>
    </citation>
    <scope>NUCLEOTIDE SEQUENCE [LARGE SCALE GENOMIC DNA]</scope>
    <source>
        <strain evidence="2">cv. Punajuju</strain>
        <tissue evidence="1">Leaves</tissue>
    </source>
</reference>
<dbReference type="EMBL" id="CM042015">
    <property type="protein sequence ID" value="KAI3708330.1"/>
    <property type="molecule type" value="Genomic_DNA"/>
</dbReference>
<organism evidence="1 2">
    <name type="scientific">Cichorium intybus</name>
    <name type="common">Chicory</name>
    <dbReference type="NCBI Taxonomy" id="13427"/>
    <lineage>
        <taxon>Eukaryota</taxon>
        <taxon>Viridiplantae</taxon>
        <taxon>Streptophyta</taxon>
        <taxon>Embryophyta</taxon>
        <taxon>Tracheophyta</taxon>
        <taxon>Spermatophyta</taxon>
        <taxon>Magnoliopsida</taxon>
        <taxon>eudicotyledons</taxon>
        <taxon>Gunneridae</taxon>
        <taxon>Pentapetalae</taxon>
        <taxon>asterids</taxon>
        <taxon>campanulids</taxon>
        <taxon>Asterales</taxon>
        <taxon>Asteraceae</taxon>
        <taxon>Cichorioideae</taxon>
        <taxon>Cichorieae</taxon>
        <taxon>Cichoriinae</taxon>
        <taxon>Cichorium</taxon>
    </lineage>
</organism>
<reference evidence="2" key="1">
    <citation type="journal article" date="2022" name="Mol. Ecol. Resour.">
        <title>The genomes of chicory, endive, great burdock and yacon provide insights into Asteraceae palaeo-polyploidization history and plant inulin production.</title>
        <authorList>
            <person name="Fan W."/>
            <person name="Wang S."/>
            <person name="Wang H."/>
            <person name="Wang A."/>
            <person name="Jiang F."/>
            <person name="Liu H."/>
            <person name="Zhao H."/>
            <person name="Xu D."/>
            <person name="Zhang Y."/>
        </authorList>
    </citation>
    <scope>NUCLEOTIDE SEQUENCE [LARGE SCALE GENOMIC DNA]</scope>
    <source>
        <strain evidence="2">cv. Punajuju</strain>
    </source>
</reference>
<sequence length="163" mass="18205">MQGVKHSLKSIIVKPPSKAKGFDMAAPSGDGSYAHAVTGGSNKMEEVVVSSFGYSLRASNLHWISKTLILMLGELGLNTWNSGLLTFTVKERLTRISIRGLPPQAWHEKAVTKWFSYVEYHWSLFGSHMLRCLKTARLMFLVSVGTMKSDSEAEWDAVIYNHD</sequence>
<protein>
    <submittedName>
        <fullName evidence="1">Uncharacterized protein</fullName>
    </submittedName>
</protein>
<evidence type="ECO:0000313" key="2">
    <source>
        <dbReference type="Proteomes" id="UP001055811"/>
    </source>
</evidence>
<comment type="caution">
    <text evidence="1">The sequence shown here is derived from an EMBL/GenBank/DDBJ whole genome shotgun (WGS) entry which is preliminary data.</text>
</comment>